<dbReference type="Pfam" id="PF00990">
    <property type="entry name" value="GGDEF"/>
    <property type="match status" value="1"/>
</dbReference>
<keyword evidence="6" id="KW-1185">Reference proteome</keyword>
<dbReference type="PROSITE" id="PS50887">
    <property type="entry name" value="GGDEF"/>
    <property type="match status" value="1"/>
</dbReference>
<dbReference type="InterPro" id="IPR003660">
    <property type="entry name" value="HAMP_dom"/>
</dbReference>
<dbReference type="SMART" id="SM00052">
    <property type="entry name" value="EAL"/>
    <property type="match status" value="1"/>
</dbReference>
<dbReference type="InterPro" id="IPR000160">
    <property type="entry name" value="GGDEF_dom"/>
</dbReference>
<reference evidence="6" key="1">
    <citation type="journal article" date="2019" name="Int. J. Syst. Evol. Microbiol.">
        <title>The Global Catalogue of Microorganisms (GCM) 10K type strain sequencing project: providing services to taxonomists for standard genome sequencing and annotation.</title>
        <authorList>
            <consortium name="The Broad Institute Genomics Platform"/>
            <consortium name="The Broad Institute Genome Sequencing Center for Infectious Disease"/>
            <person name="Wu L."/>
            <person name="Ma J."/>
        </authorList>
    </citation>
    <scope>NUCLEOTIDE SEQUENCE [LARGE SCALE GENOMIC DNA]</scope>
    <source>
        <strain evidence="6">KCTC 22558</strain>
    </source>
</reference>
<keyword evidence="1" id="KW-0472">Membrane</keyword>
<dbReference type="EMBL" id="BMXY01000002">
    <property type="protein sequence ID" value="GGZ63954.1"/>
    <property type="molecule type" value="Genomic_DNA"/>
</dbReference>
<keyword evidence="1" id="KW-1133">Transmembrane helix</keyword>
<accession>A0ABQ3C0W3</accession>
<evidence type="ECO:0000313" key="5">
    <source>
        <dbReference type="EMBL" id="GGZ63954.1"/>
    </source>
</evidence>
<dbReference type="RefSeq" id="WP_189448959.1">
    <property type="nucleotide sequence ID" value="NZ_BMXY01000002.1"/>
</dbReference>
<feature type="domain" description="EAL" evidence="2">
    <location>
        <begin position="619"/>
        <end position="872"/>
    </location>
</feature>
<dbReference type="CDD" id="cd01948">
    <property type="entry name" value="EAL"/>
    <property type="match status" value="1"/>
</dbReference>
<evidence type="ECO:0000313" key="6">
    <source>
        <dbReference type="Proteomes" id="UP000643403"/>
    </source>
</evidence>
<dbReference type="InterPro" id="IPR043128">
    <property type="entry name" value="Rev_trsase/Diguanyl_cyclase"/>
</dbReference>
<dbReference type="InterPro" id="IPR001633">
    <property type="entry name" value="EAL_dom"/>
</dbReference>
<dbReference type="InterPro" id="IPR029787">
    <property type="entry name" value="Nucleotide_cyclase"/>
</dbReference>
<dbReference type="InterPro" id="IPR052155">
    <property type="entry name" value="Biofilm_reg_signaling"/>
</dbReference>
<dbReference type="NCBIfam" id="TIGR00254">
    <property type="entry name" value="GGDEF"/>
    <property type="match status" value="1"/>
</dbReference>
<feature type="domain" description="HAMP" evidence="3">
    <location>
        <begin position="245"/>
        <end position="295"/>
    </location>
</feature>
<evidence type="ECO:0000259" key="4">
    <source>
        <dbReference type="PROSITE" id="PS50887"/>
    </source>
</evidence>
<organism evidence="5 6">
    <name type="scientific">Cognatilysobacter xinjiangensis</name>
    <dbReference type="NCBI Taxonomy" id="546892"/>
    <lineage>
        <taxon>Bacteria</taxon>
        <taxon>Pseudomonadati</taxon>
        <taxon>Pseudomonadota</taxon>
        <taxon>Gammaproteobacteria</taxon>
        <taxon>Lysobacterales</taxon>
        <taxon>Lysobacteraceae</taxon>
        <taxon>Cognatilysobacter</taxon>
    </lineage>
</organism>
<dbReference type="Gene3D" id="6.10.340.10">
    <property type="match status" value="1"/>
</dbReference>
<keyword evidence="1" id="KW-0812">Transmembrane</keyword>
<feature type="transmembrane region" description="Helical" evidence="1">
    <location>
        <begin position="222"/>
        <end position="242"/>
    </location>
</feature>
<dbReference type="PROSITE" id="PS50885">
    <property type="entry name" value="HAMP"/>
    <property type="match status" value="1"/>
</dbReference>
<sequence>MGRPAGLRIEGTWLRSRLARRIFLMFCAMAFVPAVLVFWLTWRQADRVVDSSEQRSLRAETRFVAFTLLSRLQTAEALLARIAVSDSSTLPDDVRVFDAVTHRAQAAGVDAATQPRLRVWTDPATRLTRVVLRAVRTDADGSIRISEGVLSPHYLWHPDEDVVEGTRVCVHAGGQSLGCAGSVDAPARMLRASWDLDLHQFGAQPWRFDAVRESTSNAATRLYAFALLAAGVLLMAMLMSLVQIRRTLVPLEALIDRIRTFSGSRASTPRRPPDELAALSATFDEMQQRIGGQLARLHGLSEVDSGIVSREALDELLARVAGQLRALPGIADAAIVVEPSAGNAPGVHPADAPGRVLDRERVVRLLADAAADPHDGHWHRVPHEGKDGIDARAHRLRIGAPHEPQALVLLVADDAHGPEAETLDAARQLADRVAIALALEARERRLVHQSRHDALTGLPNRLAATETLDAAIATAGGAFAVVFMDLDRFKSVNDGLGHALGDGLLVEVAARLRGALRPGDMVARFGGDEFVLLLHAVEHAEQLDAIRARIDEAFALPVSLGDHVMSVRYSAGVAFHPADGTSAHDLVRKADVAMYRAKQDGGGRFALYSDGMNEAAREEVELVAALRIALAADALDVHYQPRIDARDGGWAGMEALVRWQHPQRGWIPPARFVPLAERHGLIDALGAFVLRATCRRIAAWRAQGLEPGRVAVNVSSEQLRAGTLVDEIGRVLQETGVGWSDLEIEITESLLIADVDGSARQLQALRERGVSVAIDDFGTGYSALAYLARLPLDTIKIDRAFVIALDEPGTAPVVRSILALASTLGKHVVTEGVETQSQLHVMQGWGCDVFQGYLFHRPMPADDIRDLLVARRAGAAALPSGD</sequence>
<evidence type="ECO:0000256" key="1">
    <source>
        <dbReference type="SAM" id="Phobius"/>
    </source>
</evidence>
<dbReference type="SMART" id="SM00267">
    <property type="entry name" value="GGDEF"/>
    <property type="match status" value="1"/>
</dbReference>
<dbReference type="PROSITE" id="PS50883">
    <property type="entry name" value="EAL"/>
    <property type="match status" value="1"/>
</dbReference>
<dbReference type="CDD" id="cd01949">
    <property type="entry name" value="GGDEF"/>
    <property type="match status" value="1"/>
</dbReference>
<comment type="caution">
    <text evidence="5">The sequence shown here is derived from an EMBL/GenBank/DDBJ whole genome shotgun (WGS) entry which is preliminary data.</text>
</comment>
<dbReference type="Pfam" id="PF00563">
    <property type="entry name" value="EAL"/>
    <property type="match status" value="1"/>
</dbReference>
<dbReference type="Proteomes" id="UP000643403">
    <property type="component" value="Unassembled WGS sequence"/>
</dbReference>
<feature type="domain" description="GGDEF" evidence="4">
    <location>
        <begin position="477"/>
        <end position="610"/>
    </location>
</feature>
<evidence type="ECO:0008006" key="7">
    <source>
        <dbReference type="Google" id="ProtNLM"/>
    </source>
</evidence>
<feature type="transmembrane region" description="Helical" evidence="1">
    <location>
        <begin position="21"/>
        <end position="42"/>
    </location>
</feature>
<dbReference type="InterPro" id="IPR035919">
    <property type="entry name" value="EAL_sf"/>
</dbReference>
<dbReference type="Gene3D" id="3.30.70.270">
    <property type="match status" value="1"/>
</dbReference>
<gene>
    <name evidence="5" type="ORF">GCM10008101_16910</name>
</gene>
<dbReference type="PANTHER" id="PTHR44757:SF2">
    <property type="entry name" value="BIOFILM ARCHITECTURE MAINTENANCE PROTEIN MBAA"/>
    <property type="match status" value="1"/>
</dbReference>
<evidence type="ECO:0000259" key="2">
    <source>
        <dbReference type="PROSITE" id="PS50883"/>
    </source>
</evidence>
<evidence type="ECO:0000259" key="3">
    <source>
        <dbReference type="PROSITE" id="PS50885"/>
    </source>
</evidence>
<dbReference type="SUPFAM" id="SSF55073">
    <property type="entry name" value="Nucleotide cyclase"/>
    <property type="match status" value="1"/>
</dbReference>
<dbReference type="SUPFAM" id="SSF141868">
    <property type="entry name" value="EAL domain-like"/>
    <property type="match status" value="1"/>
</dbReference>
<protein>
    <recommendedName>
        <fullName evidence="7">Diguanylate cyclase (GGDEF) domain-containing protein</fullName>
    </recommendedName>
</protein>
<dbReference type="PANTHER" id="PTHR44757">
    <property type="entry name" value="DIGUANYLATE CYCLASE DGCP"/>
    <property type="match status" value="1"/>
</dbReference>
<dbReference type="Gene3D" id="3.20.20.450">
    <property type="entry name" value="EAL domain"/>
    <property type="match status" value="1"/>
</dbReference>
<name>A0ABQ3C0W3_9GAMM</name>
<proteinExistence type="predicted"/>